<evidence type="ECO:0000256" key="16">
    <source>
        <dbReference type="PIRSR" id="PIRSR000167-1"/>
    </source>
</evidence>
<dbReference type="SFLD" id="SFLDG01065">
    <property type="entry name" value="anaerobic_coproporphyrinogen-I"/>
    <property type="match status" value="1"/>
</dbReference>
<evidence type="ECO:0000256" key="11">
    <source>
        <dbReference type="ARBA" id="ARBA00023014"/>
    </source>
</evidence>
<feature type="binding site" evidence="16">
    <location>
        <position position="192"/>
    </location>
    <ligand>
        <name>S-adenosyl-L-methionine</name>
        <dbReference type="ChEBI" id="CHEBI:59789"/>
        <label>2</label>
    </ligand>
</feature>
<dbReference type="PROSITE" id="PS51918">
    <property type="entry name" value="RADICAL_SAM"/>
    <property type="match status" value="1"/>
</dbReference>
<feature type="binding site" evidence="16">
    <location>
        <position position="118"/>
    </location>
    <ligand>
        <name>S-adenosyl-L-methionine</name>
        <dbReference type="ChEBI" id="CHEBI:59789"/>
        <label>1</label>
    </ligand>
</feature>
<keyword evidence="11 15" id="KW-0411">Iron-sulfur</keyword>
<dbReference type="InterPro" id="IPR004558">
    <property type="entry name" value="Coprogen_oxidase_HemN"/>
</dbReference>
<dbReference type="OrthoDB" id="9808022at2"/>
<dbReference type="EMBL" id="NSKD01000002">
    <property type="protein sequence ID" value="PAU81276.1"/>
    <property type="molecule type" value="Genomic_DNA"/>
</dbReference>
<dbReference type="GO" id="GO:0051989">
    <property type="term" value="F:coproporphyrinogen dehydrogenase activity"/>
    <property type="evidence" value="ECO:0007669"/>
    <property type="project" value="UniProtKB-EC"/>
</dbReference>
<dbReference type="Pfam" id="PF04055">
    <property type="entry name" value="Radical_SAM"/>
    <property type="match status" value="1"/>
</dbReference>
<dbReference type="SFLD" id="SFLDF00277">
    <property type="entry name" value="oxygen-independent_coproporphy"/>
    <property type="match status" value="1"/>
</dbReference>
<feature type="binding site" evidence="16">
    <location>
        <position position="60"/>
    </location>
    <ligand>
        <name>S-adenosyl-L-methionine</name>
        <dbReference type="ChEBI" id="CHEBI:59789"/>
        <label>1</label>
    </ligand>
</feature>
<feature type="binding site" evidence="17">
    <location>
        <position position="73"/>
    </location>
    <ligand>
        <name>[4Fe-4S] cluster</name>
        <dbReference type="ChEBI" id="CHEBI:49883"/>
        <note>4Fe-4S-S-AdoMet</note>
    </ligand>
</feature>
<name>A0A2A2F766_9GAMM</name>
<dbReference type="NCBIfam" id="TIGR00538">
    <property type="entry name" value="hemN"/>
    <property type="match status" value="1"/>
</dbReference>
<comment type="caution">
    <text evidence="19">The sequence shown here is derived from an EMBL/GenBank/DDBJ whole genome shotgun (WGS) entry which is preliminary data.</text>
</comment>
<dbReference type="GO" id="GO:0005737">
    <property type="term" value="C:cytoplasm"/>
    <property type="evidence" value="ECO:0007669"/>
    <property type="project" value="UniProtKB-SubCell"/>
</dbReference>
<keyword evidence="20" id="KW-1185">Reference proteome</keyword>
<dbReference type="RefSeq" id="WP_095617000.1">
    <property type="nucleotide sequence ID" value="NZ_NSKD01000002.1"/>
</dbReference>
<feature type="binding site" evidence="16">
    <location>
        <position position="251"/>
    </location>
    <ligand>
        <name>S-adenosyl-L-methionine</name>
        <dbReference type="ChEBI" id="CHEBI:59789"/>
        <label>2</label>
    </ligand>
</feature>
<keyword evidence="12 15" id="KW-0627">Porphyrin biosynthesis</keyword>
<feature type="binding site" evidence="17">
    <location>
        <position position="66"/>
    </location>
    <ligand>
        <name>[4Fe-4S] cluster</name>
        <dbReference type="ChEBI" id="CHEBI:49883"/>
        <note>4Fe-4S-S-AdoMet</note>
    </ligand>
</feature>
<evidence type="ECO:0000256" key="17">
    <source>
        <dbReference type="PIRSR" id="PIRSR000167-2"/>
    </source>
</evidence>
<evidence type="ECO:0000259" key="18">
    <source>
        <dbReference type="PROSITE" id="PS51918"/>
    </source>
</evidence>
<feature type="binding site" evidence="16">
    <location>
        <position position="337"/>
    </location>
    <ligand>
        <name>S-adenosyl-L-methionine</name>
        <dbReference type="ChEBI" id="CHEBI:59789"/>
        <label>1</label>
    </ligand>
</feature>
<dbReference type="Proteomes" id="UP000218896">
    <property type="component" value="Unassembled WGS sequence"/>
</dbReference>
<dbReference type="UniPathway" id="UPA00251">
    <property type="reaction ID" value="UER00323"/>
</dbReference>
<comment type="function">
    <text evidence="13">Involved in the heme biosynthesis. Catalyzes the anaerobic oxidative decarboxylation of propionate groups of rings A and B of coproporphyrinogen III to yield the vinyl groups in protoporphyrinogen IX.</text>
</comment>
<dbReference type="GO" id="GO:0051539">
    <property type="term" value="F:4 iron, 4 sulfur cluster binding"/>
    <property type="evidence" value="ECO:0007669"/>
    <property type="project" value="UniProtKB-KW"/>
</dbReference>
<keyword evidence="5 15" id="KW-0004">4Fe-4S</keyword>
<dbReference type="SMART" id="SM00729">
    <property type="entry name" value="Elp3"/>
    <property type="match status" value="1"/>
</dbReference>
<evidence type="ECO:0000256" key="14">
    <source>
        <dbReference type="ARBA" id="ARBA00048321"/>
    </source>
</evidence>
<evidence type="ECO:0000256" key="4">
    <source>
        <dbReference type="ARBA" id="ARBA00011245"/>
    </source>
</evidence>
<dbReference type="GO" id="GO:0046872">
    <property type="term" value="F:metal ion binding"/>
    <property type="evidence" value="ECO:0007669"/>
    <property type="project" value="UniProtKB-KW"/>
</dbReference>
<feature type="binding site" evidence="16">
    <location>
        <position position="217"/>
    </location>
    <ligand>
        <name>S-adenosyl-L-methionine</name>
        <dbReference type="ChEBI" id="CHEBI:59789"/>
        <label>2</label>
    </ligand>
</feature>
<dbReference type="InterPro" id="IPR010723">
    <property type="entry name" value="HemN_C"/>
</dbReference>
<dbReference type="Pfam" id="PF06969">
    <property type="entry name" value="HemN_C"/>
    <property type="match status" value="1"/>
</dbReference>
<dbReference type="EC" id="1.3.98.3" evidence="15"/>
<evidence type="ECO:0000256" key="7">
    <source>
        <dbReference type="ARBA" id="ARBA00022691"/>
    </source>
</evidence>
<evidence type="ECO:0000256" key="9">
    <source>
        <dbReference type="ARBA" id="ARBA00023002"/>
    </source>
</evidence>
<keyword evidence="9 15" id="KW-0560">Oxidoreductase</keyword>
<protein>
    <recommendedName>
        <fullName evidence="15">Coproporphyrinogen-III oxidase</fullName>
        <ecNumber evidence="15">1.3.98.3</ecNumber>
    </recommendedName>
</protein>
<comment type="similarity">
    <text evidence="3 15">Belongs to the anaerobic coproporphyrinogen-III oxidase family.</text>
</comment>
<dbReference type="InterPro" id="IPR058240">
    <property type="entry name" value="rSAM_sf"/>
</dbReference>
<reference evidence="19 20" key="1">
    <citation type="submission" date="2017-08" db="EMBL/GenBank/DDBJ databases">
        <title>Halovibrio sewagensis sp. nov., isolated from wastewater of high salinity.</title>
        <authorList>
            <person name="Dong X."/>
            <person name="Zhang G."/>
        </authorList>
    </citation>
    <scope>NUCLEOTIDE SEQUENCE [LARGE SCALE GENOMIC DNA]</scope>
    <source>
        <strain evidence="19 20">YL5-2</strain>
    </source>
</reference>
<evidence type="ECO:0000256" key="10">
    <source>
        <dbReference type="ARBA" id="ARBA00023004"/>
    </source>
</evidence>
<dbReference type="SFLD" id="SFLDG01082">
    <property type="entry name" value="B12-binding_domain_containing"/>
    <property type="match status" value="1"/>
</dbReference>
<dbReference type="Gene3D" id="1.10.10.920">
    <property type="match status" value="1"/>
</dbReference>
<dbReference type="PANTHER" id="PTHR13932:SF6">
    <property type="entry name" value="OXYGEN-INDEPENDENT COPROPORPHYRINOGEN III OXIDASE"/>
    <property type="match status" value="1"/>
</dbReference>
<evidence type="ECO:0000256" key="15">
    <source>
        <dbReference type="PIRNR" id="PIRNR000167"/>
    </source>
</evidence>
<feature type="binding site" evidence="16">
    <location>
        <position position="180"/>
    </location>
    <ligand>
        <name>S-adenosyl-L-methionine</name>
        <dbReference type="ChEBI" id="CHEBI:59789"/>
        <label>2</label>
    </ligand>
</feature>
<dbReference type="GO" id="GO:0004109">
    <property type="term" value="F:coproporphyrinogen oxidase activity"/>
    <property type="evidence" value="ECO:0007669"/>
    <property type="project" value="InterPro"/>
</dbReference>
<keyword evidence="7 15" id="KW-0949">S-adenosyl-L-methionine</keyword>
<dbReference type="SUPFAM" id="SSF102114">
    <property type="entry name" value="Radical SAM enzymes"/>
    <property type="match status" value="1"/>
</dbReference>
<evidence type="ECO:0000256" key="13">
    <source>
        <dbReference type="ARBA" id="ARBA00024295"/>
    </source>
</evidence>
<feature type="binding site" evidence="16">
    <location>
        <begin position="72"/>
        <end position="74"/>
    </location>
    <ligand>
        <name>S-adenosyl-L-methionine</name>
        <dbReference type="ChEBI" id="CHEBI:59789"/>
        <label>2</label>
    </ligand>
</feature>
<feature type="binding site" evidence="16">
    <location>
        <begin position="119"/>
        <end position="120"/>
    </location>
    <ligand>
        <name>S-adenosyl-L-methionine</name>
        <dbReference type="ChEBI" id="CHEBI:59789"/>
        <label>2</label>
    </ligand>
</feature>
<evidence type="ECO:0000256" key="12">
    <source>
        <dbReference type="ARBA" id="ARBA00023244"/>
    </source>
</evidence>
<feature type="binding site" evidence="17">
    <location>
        <position position="70"/>
    </location>
    <ligand>
        <name>[4Fe-4S] cluster</name>
        <dbReference type="ChEBI" id="CHEBI:49883"/>
        <note>4Fe-4S-S-AdoMet</note>
    </ligand>
</feature>
<dbReference type="InterPro" id="IPR023404">
    <property type="entry name" value="rSAM_horseshoe"/>
</dbReference>
<proteinExistence type="inferred from homology"/>
<dbReference type="PIRSF" id="PIRSF000167">
    <property type="entry name" value="HemN"/>
    <property type="match status" value="1"/>
</dbReference>
<dbReference type="SFLD" id="SFLDS00029">
    <property type="entry name" value="Radical_SAM"/>
    <property type="match status" value="1"/>
</dbReference>
<accession>A0A2A2F766</accession>
<dbReference type="AlphaFoldDB" id="A0A2A2F766"/>
<feature type="binding site" evidence="16">
    <location>
        <position position="153"/>
    </location>
    <ligand>
        <name>S-adenosyl-L-methionine</name>
        <dbReference type="ChEBI" id="CHEBI:59789"/>
        <label>1</label>
    </ligand>
</feature>
<comment type="catalytic activity">
    <reaction evidence="14 15">
        <text>coproporphyrinogen III + 2 S-adenosyl-L-methionine = protoporphyrinogen IX + 2 5'-deoxyadenosine + 2 L-methionine + 2 CO2</text>
        <dbReference type="Rhea" id="RHEA:15425"/>
        <dbReference type="ChEBI" id="CHEBI:16526"/>
        <dbReference type="ChEBI" id="CHEBI:17319"/>
        <dbReference type="ChEBI" id="CHEBI:57307"/>
        <dbReference type="ChEBI" id="CHEBI:57309"/>
        <dbReference type="ChEBI" id="CHEBI:57844"/>
        <dbReference type="ChEBI" id="CHEBI:59789"/>
        <dbReference type="EC" id="1.3.98.3"/>
    </reaction>
</comment>
<organism evidence="19 20">
    <name type="scientific">Halovibrio salipaludis</name>
    <dbReference type="NCBI Taxonomy" id="2032626"/>
    <lineage>
        <taxon>Bacteria</taxon>
        <taxon>Pseudomonadati</taxon>
        <taxon>Pseudomonadota</taxon>
        <taxon>Gammaproteobacteria</taxon>
        <taxon>Oceanospirillales</taxon>
        <taxon>Halomonadaceae</taxon>
        <taxon>Halovibrio</taxon>
    </lineage>
</organism>
<comment type="subcellular location">
    <subcellularLocation>
        <location evidence="1 15">Cytoplasm</location>
    </subcellularLocation>
</comment>
<keyword evidence="10 15" id="KW-0408">Iron</keyword>
<evidence type="ECO:0000256" key="3">
    <source>
        <dbReference type="ARBA" id="ARBA00005493"/>
    </source>
</evidence>
<feature type="domain" description="Radical SAM core" evidence="18">
    <location>
        <begin position="51"/>
        <end position="288"/>
    </location>
</feature>
<evidence type="ECO:0000256" key="5">
    <source>
        <dbReference type="ARBA" id="ARBA00022485"/>
    </source>
</evidence>
<evidence type="ECO:0000256" key="6">
    <source>
        <dbReference type="ARBA" id="ARBA00022490"/>
    </source>
</evidence>
<dbReference type="CDD" id="cd01335">
    <property type="entry name" value="Radical_SAM"/>
    <property type="match status" value="1"/>
</dbReference>
<keyword evidence="6 15" id="KW-0963">Cytoplasm</keyword>
<gene>
    <name evidence="19" type="primary">hemN</name>
    <name evidence="19" type="ORF">CK501_06915</name>
</gene>
<dbReference type="InterPro" id="IPR006638">
    <property type="entry name" value="Elp3/MiaA/NifB-like_rSAM"/>
</dbReference>
<evidence type="ECO:0000256" key="8">
    <source>
        <dbReference type="ARBA" id="ARBA00022723"/>
    </source>
</evidence>
<dbReference type="PANTHER" id="PTHR13932">
    <property type="entry name" value="COPROPORPHYRINIGEN III OXIDASE"/>
    <property type="match status" value="1"/>
</dbReference>
<dbReference type="GO" id="GO:0006782">
    <property type="term" value="P:protoporphyrinogen IX biosynthetic process"/>
    <property type="evidence" value="ECO:0007669"/>
    <property type="project" value="UniProtKB-UniPathway"/>
</dbReference>
<dbReference type="Gene3D" id="3.80.30.20">
    <property type="entry name" value="tm_1862 like domain"/>
    <property type="match status" value="1"/>
</dbReference>
<comment type="subunit">
    <text evidence="4">Monomer.</text>
</comment>
<dbReference type="FunFam" id="3.80.30.20:FF:000012">
    <property type="entry name" value="Coproporphyrinogen-III oxidase"/>
    <property type="match status" value="1"/>
</dbReference>
<dbReference type="InterPro" id="IPR007197">
    <property type="entry name" value="rSAM"/>
</dbReference>
<comment type="cofactor">
    <cofactor evidence="15 17">
        <name>[4Fe-4S] cluster</name>
        <dbReference type="ChEBI" id="CHEBI:49883"/>
    </cofactor>
    <text evidence="15 17">Binds 1 [4Fe-4S] cluster. The cluster is coordinated with 3 cysteines and an exchangeable S-adenosyl-L-methionine.</text>
</comment>
<comment type="pathway">
    <text evidence="2 15">Porphyrin-containing compound metabolism; protoporphyrin-IX biosynthesis; protoporphyrinogen-IX from coproporphyrinogen-III (AdoMet route): step 1/1.</text>
</comment>
<sequence>MASERINLLWDPDLIARYDLSGPRYTSYPTALAFSEDFNGEAYERTLERSRASGAPLSLYLHIPFCAHLCYYCACNKIVTRKRDRATPYLERLHQEIAMRSRQFGGQERPATQLHWGGGTPTFISHDEMRELMGVLRQHFQLADDDSGDHSIEIDPRECGPETLEVLRSIGFNRISLGVQDFNPTVQKAVNRIQPREMVANRIVTARNLGFRSINMDLIYGLPHQTRETFHETLEQVLELSPDRLSVFNYAHLPDRFMPQQRIREEDLPSPAEKLRILEDTINRLLEAGYVYIGMDHFAKPDDTLAIAQRNGELHRNFQGYTTHGECDLIGMGVSAISQAADSYFQNHHDEAAWNLQLDFNRTPLKKGYELSDDDRMRRAVIMELICHFSLDKQAFAAAWGEAFDQVFADTLPARQTMVEDGLIEEDGQRLTVRTPGRLLIRAICQLFDAGAQQAQTGRYSRII</sequence>
<dbReference type="InterPro" id="IPR034505">
    <property type="entry name" value="Coproporphyrinogen-III_oxidase"/>
</dbReference>
<evidence type="ECO:0000256" key="2">
    <source>
        <dbReference type="ARBA" id="ARBA00004785"/>
    </source>
</evidence>
<keyword evidence="8 15" id="KW-0479">Metal-binding</keyword>
<evidence type="ECO:0000313" key="19">
    <source>
        <dbReference type="EMBL" id="PAU81276.1"/>
    </source>
</evidence>
<evidence type="ECO:0000256" key="1">
    <source>
        <dbReference type="ARBA" id="ARBA00004496"/>
    </source>
</evidence>
<evidence type="ECO:0000313" key="20">
    <source>
        <dbReference type="Proteomes" id="UP000218896"/>
    </source>
</evidence>